<sequence length="59" mass="6504">MVENVSTKSIASCIQNADIDNGLLNPSDLLPEGLSGSWPRYTHTWIAFCLLQLLERNGT</sequence>
<evidence type="ECO:0000313" key="2">
    <source>
        <dbReference type="Proteomes" id="UP000076858"/>
    </source>
</evidence>
<organism evidence="1 2">
    <name type="scientific">Daphnia magna</name>
    <dbReference type="NCBI Taxonomy" id="35525"/>
    <lineage>
        <taxon>Eukaryota</taxon>
        <taxon>Metazoa</taxon>
        <taxon>Ecdysozoa</taxon>
        <taxon>Arthropoda</taxon>
        <taxon>Crustacea</taxon>
        <taxon>Branchiopoda</taxon>
        <taxon>Diplostraca</taxon>
        <taxon>Cladocera</taxon>
        <taxon>Anomopoda</taxon>
        <taxon>Daphniidae</taxon>
        <taxon>Daphnia</taxon>
    </lineage>
</organism>
<protein>
    <submittedName>
        <fullName evidence="1">Uncharacterized protein</fullName>
    </submittedName>
</protein>
<dbReference type="AlphaFoldDB" id="A0A164ZLY0"/>
<accession>A0A164ZLY0</accession>
<gene>
    <name evidence="1" type="ORF">APZ42_017756</name>
</gene>
<comment type="caution">
    <text evidence="1">The sequence shown here is derived from an EMBL/GenBank/DDBJ whole genome shotgun (WGS) entry which is preliminary data.</text>
</comment>
<dbReference type="Proteomes" id="UP000076858">
    <property type="component" value="Unassembled WGS sequence"/>
</dbReference>
<reference evidence="1 2" key="1">
    <citation type="submission" date="2016-03" db="EMBL/GenBank/DDBJ databases">
        <title>EvidentialGene: Evidence-directed Construction of Genes on Genomes.</title>
        <authorList>
            <person name="Gilbert D.G."/>
            <person name="Choi J.-H."/>
            <person name="Mockaitis K."/>
            <person name="Colbourne J."/>
            <person name="Pfrender M."/>
        </authorList>
    </citation>
    <scope>NUCLEOTIDE SEQUENCE [LARGE SCALE GENOMIC DNA]</scope>
    <source>
        <strain evidence="1 2">Xinb3</strain>
        <tissue evidence="1">Complete organism</tissue>
    </source>
</reference>
<proteinExistence type="predicted"/>
<evidence type="ECO:0000313" key="1">
    <source>
        <dbReference type="EMBL" id="KZS16500.1"/>
    </source>
</evidence>
<name>A0A164ZLY0_9CRUS</name>
<dbReference type="EMBL" id="LRGB01000704">
    <property type="protein sequence ID" value="KZS16500.1"/>
    <property type="molecule type" value="Genomic_DNA"/>
</dbReference>
<keyword evidence="2" id="KW-1185">Reference proteome</keyword>